<evidence type="ECO:0000313" key="4">
    <source>
        <dbReference type="Proteomes" id="UP000789831"/>
    </source>
</evidence>
<dbReference type="PANTHER" id="PTHR46765:SF1">
    <property type="entry name" value="P-LOOP CONTAINING NUCLEOSIDE TRIPHOSPHATE HYDROLASES SUPERFAMILY PROTEIN"/>
    <property type="match status" value="1"/>
</dbReference>
<proteinExistence type="predicted"/>
<dbReference type="GO" id="GO:0005634">
    <property type="term" value="C:nucleus"/>
    <property type="evidence" value="ECO:0007669"/>
    <property type="project" value="UniProtKB-SubCell"/>
</dbReference>
<dbReference type="InterPro" id="IPR053016">
    <property type="entry name" value="CTF18-RFC_complex"/>
</dbReference>
<evidence type="ECO:0000256" key="1">
    <source>
        <dbReference type="ARBA" id="ARBA00004123"/>
    </source>
</evidence>
<dbReference type="PANTHER" id="PTHR46765">
    <property type="entry name" value="P-LOOP CONTAINING NUCLEOSIDE TRIPHOSPHATE HYDROLASES SUPERFAMILY PROTEIN"/>
    <property type="match status" value="1"/>
</dbReference>
<organism evidence="3 4">
    <name type="scientific">Ambispora gerdemannii</name>
    <dbReference type="NCBI Taxonomy" id="144530"/>
    <lineage>
        <taxon>Eukaryota</taxon>
        <taxon>Fungi</taxon>
        <taxon>Fungi incertae sedis</taxon>
        <taxon>Mucoromycota</taxon>
        <taxon>Glomeromycotina</taxon>
        <taxon>Glomeromycetes</taxon>
        <taxon>Archaeosporales</taxon>
        <taxon>Ambisporaceae</taxon>
        <taxon>Ambispora</taxon>
    </lineage>
</organism>
<reference evidence="3" key="1">
    <citation type="submission" date="2021-06" db="EMBL/GenBank/DDBJ databases">
        <authorList>
            <person name="Kallberg Y."/>
            <person name="Tangrot J."/>
            <person name="Rosling A."/>
        </authorList>
    </citation>
    <scope>NUCLEOTIDE SEQUENCE</scope>
    <source>
        <strain evidence="3">MT106</strain>
    </source>
</reference>
<comment type="subcellular location">
    <subcellularLocation>
        <location evidence="1">Nucleus</location>
    </subcellularLocation>
</comment>
<sequence>MKFHDTACTKLMEASQWMIFYDQLNTKINTKQEFSFLSYLPYPLISFHRFFAGSVKPRLEYARMDYEAYLEFKRNEGIVLSVLSQLPANLKRDFNKNTFITIVLPYLMKIISSPDIKTPHEKQIIANIVNIMVTFDLQYVKERNEDGQLVFRLEPPLDRLLQFFNKNNKFGGQQQSFRQIVSHEIELAKIRKHAVNTTKTFDPKLRAKPGEYSIMEQSPIEIKPPVDFFGRPITTASKISKEGKKNKDDTSSTIWFRYNESSSTAVRTYPRVNEFLAADLYS</sequence>
<dbReference type="Proteomes" id="UP000789831">
    <property type="component" value="Unassembled WGS sequence"/>
</dbReference>
<dbReference type="OrthoDB" id="2195431at2759"/>
<dbReference type="AlphaFoldDB" id="A0A9N8YMF8"/>
<keyword evidence="2" id="KW-0539">Nucleus</keyword>
<evidence type="ECO:0000256" key="2">
    <source>
        <dbReference type="ARBA" id="ARBA00023242"/>
    </source>
</evidence>
<name>A0A9N8YMF8_9GLOM</name>
<keyword evidence="4" id="KW-1185">Reference proteome</keyword>
<evidence type="ECO:0000313" key="3">
    <source>
        <dbReference type="EMBL" id="CAG8439111.1"/>
    </source>
</evidence>
<protein>
    <submittedName>
        <fullName evidence="3">9990_t:CDS:1</fullName>
    </submittedName>
</protein>
<comment type="caution">
    <text evidence="3">The sequence shown here is derived from an EMBL/GenBank/DDBJ whole genome shotgun (WGS) entry which is preliminary data.</text>
</comment>
<dbReference type="EMBL" id="CAJVPL010000054">
    <property type="protein sequence ID" value="CAG8439111.1"/>
    <property type="molecule type" value="Genomic_DNA"/>
</dbReference>
<accession>A0A9N8YMF8</accession>
<gene>
    <name evidence="3" type="ORF">AGERDE_LOCUS915</name>
</gene>